<dbReference type="EC" id="4.4.1.1" evidence="3"/>
<dbReference type="InParanoid" id="D3BCH9"/>
<dbReference type="GO" id="GO:0016846">
    <property type="term" value="F:carbon-sulfur lyase activity"/>
    <property type="evidence" value="ECO:0007669"/>
    <property type="project" value="TreeGrafter"/>
</dbReference>
<comment type="caution">
    <text evidence="9">The sequence shown here is derived from an EMBL/GenBank/DDBJ whole genome shotgun (WGS) entry which is preliminary data.</text>
</comment>
<evidence type="ECO:0000256" key="7">
    <source>
        <dbReference type="PIRSR" id="PIRSR001434-2"/>
    </source>
</evidence>
<dbReference type="OMA" id="EHTFVDM"/>
<evidence type="ECO:0000256" key="4">
    <source>
        <dbReference type="ARBA" id="ARBA00022898"/>
    </source>
</evidence>
<keyword evidence="10" id="KW-1185">Reference proteome</keyword>
<organism evidence="9 10">
    <name type="scientific">Heterostelium pallidum (strain ATCC 26659 / Pp 5 / PN500)</name>
    <name type="common">Cellular slime mold</name>
    <name type="synonym">Polysphondylium pallidum</name>
    <dbReference type="NCBI Taxonomy" id="670386"/>
    <lineage>
        <taxon>Eukaryota</taxon>
        <taxon>Amoebozoa</taxon>
        <taxon>Evosea</taxon>
        <taxon>Eumycetozoa</taxon>
        <taxon>Dictyostelia</taxon>
        <taxon>Acytosteliales</taxon>
        <taxon>Acytosteliaceae</taxon>
        <taxon>Heterostelium</taxon>
    </lineage>
</organism>
<evidence type="ECO:0000256" key="5">
    <source>
        <dbReference type="ARBA" id="ARBA00023239"/>
    </source>
</evidence>
<comment type="pathway">
    <text evidence="2">Amino-acid biosynthesis; L-cysteine biosynthesis; L-cysteine from L-homocysteine and L-serine: step 2/2.</text>
</comment>
<dbReference type="PANTHER" id="PTHR11808">
    <property type="entry name" value="TRANS-SULFURATION ENZYME FAMILY MEMBER"/>
    <property type="match status" value="1"/>
</dbReference>
<dbReference type="InterPro" id="IPR015421">
    <property type="entry name" value="PyrdxlP-dep_Trfase_major"/>
</dbReference>
<dbReference type="AlphaFoldDB" id="D3BCH9"/>
<dbReference type="InterPro" id="IPR015422">
    <property type="entry name" value="PyrdxlP-dep_Trfase_small"/>
</dbReference>
<dbReference type="STRING" id="670386.D3BCH9"/>
<dbReference type="Gene3D" id="3.40.640.10">
    <property type="entry name" value="Type I PLP-dependent aspartate aminotransferase-like (Major domain)"/>
    <property type="match status" value="1"/>
</dbReference>
<evidence type="ECO:0000256" key="2">
    <source>
        <dbReference type="ARBA" id="ARBA00005038"/>
    </source>
</evidence>
<dbReference type="GO" id="GO:0005737">
    <property type="term" value="C:cytoplasm"/>
    <property type="evidence" value="ECO:0007669"/>
    <property type="project" value="TreeGrafter"/>
</dbReference>
<dbReference type="RefSeq" id="XP_020433087.1">
    <property type="nucleotide sequence ID" value="XM_020577067.1"/>
</dbReference>
<keyword evidence="4 7" id="KW-0663">Pyridoxal phosphate</keyword>
<dbReference type="GO" id="GO:0019346">
    <property type="term" value="P:transsulfuration"/>
    <property type="evidence" value="ECO:0007669"/>
    <property type="project" value="InterPro"/>
</dbReference>
<evidence type="ECO:0000256" key="1">
    <source>
        <dbReference type="ARBA" id="ARBA00001933"/>
    </source>
</evidence>
<evidence type="ECO:0000256" key="3">
    <source>
        <dbReference type="ARBA" id="ARBA00012085"/>
    </source>
</evidence>
<evidence type="ECO:0000313" key="9">
    <source>
        <dbReference type="EMBL" id="EFA80969.1"/>
    </source>
</evidence>
<evidence type="ECO:0000313" key="10">
    <source>
        <dbReference type="Proteomes" id="UP000001396"/>
    </source>
</evidence>
<sequence length="406" mass="44219">MESDSHLGFDSIATKRVEVKGPVNSVSLPIYTSSTFFVDSAKHGATLCQQEKTEKGTSPWLYTRWANPTNDAVERLITKLEVGKANLPGAATFVTSSGMSAISSSLLALLKSGDHAVFTTNIYGGTHEFATDILPKLGIQVTMVSPLDIANYEAAILPNTKLLYGETPANPTMLLTDLSALGALGRRHNITTVVDATFGSVYNTRPLEHQIDIVVHSATKYYGGHSDLIAGCITVANEQLHHQIGHYIRLLGCLASPHNAFLLQRGIKTLHLRMQRHNDNALKIAQFLENHPKVERVFYPGLESHPQHELAKRQMQPGYSGMIAFEVKGGAEAGRKVIESVELITLAVSLGGVESLIEQASTMTHTMVDKEIREKSGITDGLLRFSVGCEDPQDLINDLTQALKKV</sequence>
<gene>
    <name evidence="9" type="ORF">PPL_06204</name>
</gene>
<dbReference type="Pfam" id="PF01053">
    <property type="entry name" value="Cys_Met_Meta_PP"/>
    <property type="match status" value="1"/>
</dbReference>
<dbReference type="FunFam" id="3.40.640.10:FF:000046">
    <property type="entry name" value="Cystathionine gamma-lyase"/>
    <property type="match status" value="1"/>
</dbReference>
<dbReference type="EMBL" id="ADBJ01000027">
    <property type="protein sequence ID" value="EFA80969.1"/>
    <property type="molecule type" value="Genomic_DNA"/>
</dbReference>
<dbReference type="GO" id="GO:0030170">
    <property type="term" value="F:pyridoxal phosphate binding"/>
    <property type="evidence" value="ECO:0007669"/>
    <property type="project" value="InterPro"/>
</dbReference>
<name>D3BCH9_HETP5</name>
<accession>D3BCH9</accession>
<dbReference type="CDD" id="cd00614">
    <property type="entry name" value="CGS_like"/>
    <property type="match status" value="1"/>
</dbReference>
<dbReference type="Gene3D" id="3.90.1150.10">
    <property type="entry name" value="Aspartate Aminotransferase, domain 1"/>
    <property type="match status" value="1"/>
</dbReference>
<dbReference type="FunFam" id="3.90.1150.10:FF:000008">
    <property type="entry name" value="Cystathionine gamma-synthase"/>
    <property type="match status" value="1"/>
</dbReference>
<dbReference type="PIRSF" id="PIRSF001434">
    <property type="entry name" value="CGS"/>
    <property type="match status" value="1"/>
</dbReference>
<protein>
    <recommendedName>
        <fullName evidence="3">cystathionine gamma-lyase</fullName>
        <ecNumber evidence="3">4.4.1.1</ecNumber>
    </recommendedName>
    <alternativeName>
        <fullName evidence="6">Gamma-cystathionase</fullName>
    </alternativeName>
</protein>
<keyword evidence="5" id="KW-0456">Lyase</keyword>
<comment type="similarity">
    <text evidence="8">Belongs to the trans-sulfuration enzymes family.</text>
</comment>
<dbReference type="PANTHER" id="PTHR11808:SF80">
    <property type="entry name" value="CYSTATHIONINE GAMMA-LYASE"/>
    <property type="match status" value="1"/>
</dbReference>
<proteinExistence type="inferred from homology"/>
<comment type="cofactor">
    <cofactor evidence="1 8">
        <name>pyridoxal 5'-phosphate</name>
        <dbReference type="ChEBI" id="CHEBI:597326"/>
    </cofactor>
</comment>
<evidence type="ECO:0000256" key="8">
    <source>
        <dbReference type="RuleBase" id="RU362118"/>
    </source>
</evidence>
<dbReference type="GeneID" id="31361687"/>
<dbReference type="InterPro" id="IPR000277">
    <property type="entry name" value="Cys/Met-Metab_PyrdxlP-dep_enz"/>
</dbReference>
<feature type="modified residue" description="N6-(pyridoxal phosphate)lysine" evidence="7">
    <location>
        <position position="220"/>
    </location>
</feature>
<dbReference type="Proteomes" id="UP000001396">
    <property type="component" value="Unassembled WGS sequence"/>
</dbReference>
<dbReference type="InterPro" id="IPR015424">
    <property type="entry name" value="PyrdxlP-dep_Trfase"/>
</dbReference>
<evidence type="ECO:0000256" key="6">
    <source>
        <dbReference type="ARBA" id="ARBA00029853"/>
    </source>
</evidence>
<reference evidence="9 10" key="1">
    <citation type="journal article" date="2011" name="Genome Res.">
        <title>Phylogeny-wide analysis of social amoeba genomes highlights ancient origins for complex intercellular communication.</title>
        <authorList>
            <person name="Heidel A.J."/>
            <person name="Lawal H.M."/>
            <person name="Felder M."/>
            <person name="Schilde C."/>
            <person name="Helps N.R."/>
            <person name="Tunggal B."/>
            <person name="Rivero F."/>
            <person name="John U."/>
            <person name="Schleicher M."/>
            <person name="Eichinger L."/>
            <person name="Platzer M."/>
            <person name="Noegel A.A."/>
            <person name="Schaap P."/>
            <person name="Gloeckner G."/>
        </authorList>
    </citation>
    <scope>NUCLEOTIDE SEQUENCE [LARGE SCALE GENOMIC DNA]</scope>
    <source>
        <strain evidence="10">ATCC 26659 / Pp 5 / PN500</strain>
    </source>
</reference>
<dbReference type="SUPFAM" id="SSF53383">
    <property type="entry name" value="PLP-dependent transferases"/>
    <property type="match status" value="1"/>
</dbReference>